<dbReference type="PROSITE" id="PS51082">
    <property type="entry name" value="WH2"/>
    <property type="match status" value="2"/>
</dbReference>
<feature type="compositionally biased region" description="Pro residues" evidence="1">
    <location>
        <begin position="21"/>
        <end position="31"/>
    </location>
</feature>
<dbReference type="GO" id="GO:0005886">
    <property type="term" value="C:plasma membrane"/>
    <property type="evidence" value="ECO:0007669"/>
    <property type="project" value="TreeGrafter"/>
</dbReference>
<feature type="compositionally biased region" description="Basic and acidic residues" evidence="1">
    <location>
        <begin position="1244"/>
        <end position="1273"/>
    </location>
</feature>
<dbReference type="GO" id="GO:0051639">
    <property type="term" value="P:actin filament network formation"/>
    <property type="evidence" value="ECO:0007669"/>
    <property type="project" value="TreeGrafter"/>
</dbReference>
<dbReference type="SMART" id="SM00246">
    <property type="entry name" value="WH2"/>
    <property type="match status" value="3"/>
</dbReference>
<organism evidence="3 4">
    <name type="scientific">Chanos chanos</name>
    <name type="common">Milkfish</name>
    <name type="synonym">Mugil chanos</name>
    <dbReference type="NCBI Taxonomy" id="29144"/>
    <lineage>
        <taxon>Eukaryota</taxon>
        <taxon>Metazoa</taxon>
        <taxon>Chordata</taxon>
        <taxon>Craniata</taxon>
        <taxon>Vertebrata</taxon>
        <taxon>Euteleostomi</taxon>
        <taxon>Actinopterygii</taxon>
        <taxon>Neopterygii</taxon>
        <taxon>Teleostei</taxon>
        <taxon>Ostariophysi</taxon>
        <taxon>Gonorynchiformes</taxon>
        <taxon>Chanidae</taxon>
        <taxon>Chanos</taxon>
    </lineage>
</organism>
<feature type="region of interest" description="Disordered" evidence="1">
    <location>
        <begin position="1070"/>
        <end position="1117"/>
    </location>
</feature>
<dbReference type="InterPro" id="IPR019025">
    <property type="entry name" value="Cordon-bleu_ubiquitin_domain"/>
</dbReference>
<feature type="region of interest" description="Disordered" evidence="1">
    <location>
        <begin position="518"/>
        <end position="617"/>
    </location>
</feature>
<dbReference type="GO" id="GO:0043025">
    <property type="term" value="C:neuronal cell body"/>
    <property type="evidence" value="ECO:0007669"/>
    <property type="project" value="TreeGrafter"/>
</dbReference>
<evidence type="ECO:0000259" key="2">
    <source>
        <dbReference type="PROSITE" id="PS51082"/>
    </source>
</evidence>
<gene>
    <name evidence="4" type="primary">cobl</name>
</gene>
<dbReference type="GO" id="GO:0001726">
    <property type="term" value="C:ruffle"/>
    <property type="evidence" value="ECO:0007669"/>
    <property type="project" value="TreeGrafter"/>
</dbReference>
<feature type="region of interest" description="Disordered" evidence="1">
    <location>
        <begin position="727"/>
        <end position="818"/>
    </location>
</feature>
<feature type="compositionally biased region" description="Polar residues" evidence="1">
    <location>
        <begin position="1147"/>
        <end position="1158"/>
    </location>
</feature>
<protein>
    <submittedName>
        <fullName evidence="4">Protein cordon-bleu isoform X2</fullName>
    </submittedName>
</protein>
<feature type="compositionally biased region" description="Low complexity" evidence="1">
    <location>
        <begin position="391"/>
        <end position="409"/>
    </location>
</feature>
<dbReference type="PANTHER" id="PTHR47008:SF1">
    <property type="entry name" value="PROTEIN CORDON-BLEU"/>
    <property type="match status" value="1"/>
</dbReference>
<dbReference type="CDD" id="cd21800">
    <property type="entry name" value="WH2_Wb_Cobl"/>
    <property type="match status" value="1"/>
</dbReference>
<feature type="region of interest" description="Disordered" evidence="1">
    <location>
        <begin position="270"/>
        <end position="297"/>
    </location>
</feature>
<feature type="compositionally biased region" description="Polar residues" evidence="1">
    <location>
        <begin position="1086"/>
        <end position="1097"/>
    </location>
</feature>
<dbReference type="GO" id="GO:1990357">
    <property type="term" value="C:terminal web"/>
    <property type="evidence" value="ECO:0007669"/>
    <property type="project" value="TreeGrafter"/>
</dbReference>
<feature type="compositionally biased region" description="Polar residues" evidence="1">
    <location>
        <begin position="345"/>
        <end position="363"/>
    </location>
</feature>
<dbReference type="Proteomes" id="UP000504632">
    <property type="component" value="Chromosome 8"/>
</dbReference>
<dbReference type="GO" id="GO:0048471">
    <property type="term" value="C:perinuclear region of cytoplasm"/>
    <property type="evidence" value="ECO:0007669"/>
    <property type="project" value="TreeGrafter"/>
</dbReference>
<evidence type="ECO:0000313" key="4">
    <source>
        <dbReference type="RefSeq" id="XP_030638113.1"/>
    </source>
</evidence>
<evidence type="ECO:0000313" key="3">
    <source>
        <dbReference type="Proteomes" id="UP000504632"/>
    </source>
</evidence>
<dbReference type="RefSeq" id="XP_030638113.1">
    <property type="nucleotide sequence ID" value="XM_030782253.1"/>
</dbReference>
<dbReference type="CDD" id="cd21799">
    <property type="entry name" value="WH2_Wa_Cobl"/>
    <property type="match status" value="1"/>
</dbReference>
<dbReference type="Pfam" id="PF09469">
    <property type="entry name" value="Cobl"/>
    <property type="match status" value="1"/>
</dbReference>
<feature type="compositionally biased region" description="Low complexity" evidence="1">
    <location>
        <begin position="806"/>
        <end position="818"/>
    </location>
</feature>
<feature type="region of interest" description="Disordered" evidence="1">
    <location>
        <begin position="1"/>
        <end position="52"/>
    </location>
</feature>
<proteinExistence type="predicted"/>
<evidence type="ECO:0000256" key="1">
    <source>
        <dbReference type="SAM" id="MobiDB-lite"/>
    </source>
</evidence>
<feature type="compositionally biased region" description="Basic and acidic residues" evidence="1">
    <location>
        <begin position="1292"/>
        <end position="1310"/>
    </location>
</feature>
<dbReference type="CTD" id="23242"/>
<reference evidence="4" key="1">
    <citation type="submission" date="2025-08" db="UniProtKB">
        <authorList>
            <consortium name="RefSeq"/>
        </authorList>
    </citation>
    <scope>IDENTIFICATION</scope>
</reference>
<dbReference type="GeneID" id="115818772"/>
<dbReference type="GO" id="GO:0005884">
    <property type="term" value="C:actin filament"/>
    <property type="evidence" value="ECO:0007669"/>
    <property type="project" value="TreeGrafter"/>
</dbReference>
<feature type="compositionally biased region" description="Low complexity" evidence="1">
    <location>
        <begin position="530"/>
        <end position="540"/>
    </location>
</feature>
<feature type="compositionally biased region" description="Low complexity" evidence="1">
    <location>
        <begin position="1076"/>
        <end position="1085"/>
    </location>
</feature>
<dbReference type="InParanoid" id="A0A6J2W1N8"/>
<feature type="compositionally biased region" description="Low complexity" evidence="1">
    <location>
        <begin position="560"/>
        <end position="571"/>
    </location>
</feature>
<feature type="compositionally biased region" description="Basic and acidic residues" evidence="1">
    <location>
        <begin position="767"/>
        <end position="785"/>
    </location>
</feature>
<dbReference type="InterPro" id="IPR039895">
    <property type="entry name" value="COBL-like"/>
</dbReference>
<keyword evidence="3" id="KW-1185">Reference proteome</keyword>
<feature type="region of interest" description="Disordered" evidence="1">
    <location>
        <begin position="325"/>
        <end position="494"/>
    </location>
</feature>
<feature type="compositionally biased region" description="Polar residues" evidence="1">
    <location>
        <begin position="1104"/>
        <end position="1113"/>
    </location>
</feature>
<feature type="domain" description="WH2" evidence="2">
    <location>
        <begin position="1272"/>
        <end position="1292"/>
    </location>
</feature>
<feature type="domain" description="WH2" evidence="2">
    <location>
        <begin position="1358"/>
        <end position="1378"/>
    </location>
</feature>
<sequence>MELGANSSTKPPTGKKMKSRAPPPPPVPQPAPRRIYRDAVPDGDGGPSGESKENILRSVVELHITLPDGYQTTCSVDGSKALMDLLVDLCGRYHLNPAHHTLELLSPEAQHISFKPNALLGTLDVSCAIIKERVTEEKVIRKPAPKAPEKTVRLVVNYHRSQKALVRVSPFVPLRTLVPVICSKCEFDPAHVLLFKDRVSNKELDLNQSLTELGIRELYVLDQSLVLQPKMASAPALNYSESLRSSSQSVGCAEKSSLLGLFKFSRRKEKEDQSSEDMDDHEDNVCENTDSSTKGMSTLGSVSYVEARPSTLGQSQSVVNISRMSPKVDLKKRRAPAPPAPPPGLTQSTTLALQSNPGSPRSESQQKKRKAPPPPPVSASSTPAPNPQTPPLRALAPAPVPAPRSSVPANDSTSELSHSTEDSGPPGSVCSSSSSDVAVGSSTSSLADEPMQEHANELACSTTPEPEPEPEPEPTPSTTPDIVASTTSEETDSALNLKMEEVENNRHSAIAWTRSVHKCVSEQTGDSQEVETVSVGSSSSYADQGYAPSEGMADDSGRVSSPSDLTLPTSPEDTFSLNCSPVLLPNQPKDCSSSSDSDEGCATWGSRRSGDSHRGRQADKRGYIYEEDHDLTAQFHQTLADLDADLADVNHSDAGSVCVDDEIPVSVVDVDVPVTAIDEVLDDDRLSMNGYETDLSRGTQSFNRQNIYNSNSLPSGDMQNKNNNARMAESQCQASVGQIQTVQRREIPRTNGEEKKETAAVAVSSEIKAKVEPEKPKVQRQDSFPERSQSPLSHPPVRSPQRVSESHVVSVSSARSQSMETFVERVSSPTRGPQIQSKITQNPVSRFGMKTFTVVPPKPPASRTEKQAGSLILGAIKIDEQGNMVKQREVPVADQKHEEPAQDSVTAEAPLLGKAKAFWTSTEKQDTLTVSREQIVKTREVEVSKPPTMIAPAIDATVSPLKTRSEETARNIIEVTSDPVPEAEIKASSPEPVRNPVAVLNTTEQKRDFTFLKPTRRTSSQYVASAISKYAMKPTARAGAIRETPESSIQIQKPLASPGLKHEVRSTHVVSEYKETQTTTTATTTRVSQLKESTSVHSLDGPKRSSSFPSQPAKSEVKLVGNANKGAIYGGTPSKSLDLQPSYTKFQTTAQKSTKTGATTTSPSFSPPPKKTPEESSPVRSPTEVIYPPIAKKPDVPSQGVLPEPDQTAALFGPVKKFKPVVFKSVEKETSLHSSLMEAIQSGEGKERLRRVSDPRTKRALEKLSHTEAESEHSALLSAIRAQHNSTRLKKTKSEAAKELEHFRRKEESRSTQSQSSPAAAAPPAFAPPPPPSAPPPSTSTLSKSTLMQPAGENLEQAREAMLEAIRSGSAAGRLKKVPVTINTRKVNRRLGIVQPGP</sequence>
<feature type="region of interest" description="Disordered" evidence="1">
    <location>
        <begin position="1238"/>
        <end position="1357"/>
    </location>
</feature>
<dbReference type="Pfam" id="PF02205">
    <property type="entry name" value="WH2"/>
    <property type="match status" value="1"/>
</dbReference>
<dbReference type="FunCoup" id="A0A6J2W1N8">
    <property type="interactions" value="544"/>
</dbReference>
<dbReference type="GO" id="GO:0044295">
    <property type="term" value="C:axonal growth cone"/>
    <property type="evidence" value="ECO:0007669"/>
    <property type="project" value="TreeGrafter"/>
</dbReference>
<dbReference type="InterPro" id="IPR003124">
    <property type="entry name" value="WH2_dom"/>
</dbReference>
<feature type="compositionally biased region" description="Low complexity" evidence="1">
    <location>
        <begin position="423"/>
        <end position="445"/>
    </location>
</feature>
<feature type="compositionally biased region" description="Basic and acidic residues" evidence="1">
    <location>
        <begin position="608"/>
        <end position="617"/>
    </location>
</feature>
<feature type="region of interest" description="Disordered" evidence="1">
    <location>
        <begin position="1147"/>
        <end position="1206"/>
    </location>
</feature>
<feature type="compositionally biased region" description="Polar residues" evidence="1">
    <location>
        <begin position="1"/>
        <end position="11"/>
    </location>
</feature>
<dbReference type="Gene3D" id="3.10.20.90">
    <property type="entry name" value="Phosphatidylinositol 3-kinase Catalytic Subunit, Chain A, domain 1"/>
    <property type="match status" value="1"/>
</dbReference>
<dbReference type="GO" id="GO:0044294">
    <property type="term" value="C:dendritic growth cone"/>
    <property type="evidence" value="ECO:0007669"/>
    <property type="project" value="TreeGrafter"/>
</dbReference>
<accession>A0A6J2W1N8</accession>
<feature type="compositionally biased region" description="Polar residues" evidence="1">
    <location>
        <begin position="727"/>
        <end position="742"/>
    </location>
</feature>
<feature type="compositionally biased region" description="Pro residues" evidence="1">
    <location>
        <begin position="1325"/>
        <end position="1338"/>
    </location>
</feature>
<dbReference type="GO" id="GO:0030041">
    <property type="term" value="P:actin filament polymerization"/>
    <property type="evidence" value="ECO:0007669"/>
    <property type="project" value="TreeGrafter"/>
</dbReference>
<feature type="compositionally biased region" description="Basic and acidic residues" evidence="1">
    <location>
        <begin position="743"/>
        <end position="758"/>
    </location>
</feature>
<dbReference type="PANTHER" id="PTHR47008">
    <property type="entry name" value="PROTEIN CORDON-BLEU"/>
    <property type="match status" value="1"/>
</dbReference>
<dbReference type="GO" id="GO:0003785">
    <property type="term" value="F:actin monomer binding"/>
    <property type="evidence" value="ECO:0007669"/>
    <property type="project" value="InterPro"/>
</dbReference>
<name>A0A6J2W1N8_CHACN</name>
<dbReference type="OrthoDB" id="8882621at2759"/>
<feature type="compositionally biased region" description="Low complexity" evidence="1">
    <location>
        <begin position="1311"/>
        <end position="1324"/>
    </location>
</feature>
<feature type="compositionally biased region" description="Polar residues" evidence="1">
    <location>
        <begin position="286"/>
        <end position="297"/>
    </location>
</feature>